<dbReference type="Gene3D" id="1.20.1260.20">
    <property type="entry name" value="PPE superfamily"/>
    <property type="match status" value="1"/>
</dbReference>
<dbReference type="KEGG" id="mseo:MSEO_43250"/>
<accession>A0A7I7P4N2</accession>
<dbReference type="EMBL" id="AP022582">
    <property type="protein sequence ID" value="BBY03826.1"/>
    <property type="molecule type" value="Genomic_DNA"/>
</dbReference>
<dbReference type="InterPro" id="IPR000030">
    <property type="entry name" value="PPE_dom"/>
</dbReference>
<feature type="compositionally biased region" description="Polar residues" evidence="2">
    <location>
        <begin position="167"/>
        <end position="193"/>
    </location>
</feature>
<dbReference type="GO" id="GO:0052572">
    <property type="term" value="P:response to host immune response"/>
    <property type="evidence" value="ECO:0007669"/>
    <property type="project" value="TreeGrafter"/>
</dbReference>
<dbReference type="PANTHER" id="PTHR46766:SF1">
    <property type="entry name" value="GLUTAMINE-RICH PROTEIN 2"/>
    <property type="match status" value="1"/>
</dbReference>
<dbReference type="Proteomes" id="UP000466632">
    <property type="component" value="Chromosome"/>
</dbReference>
<feature type="domain" description="PPE" evidence="3">
    <location>
        <begin position="2"/>
        <end position="164"/>
    </location>
</feature>
<evidence type="ECO:0000313" key="5">
    <source>
        <dbReference type="Proteomes" id="UP000466632"/>
    </source>
</evidence>
<evidence type="ECO:0000256" key="1">
    <source>
        <dbReference type="ARBA" id="ARBA00010652"/>
    </source>
</evidence>
<gene>
    <name evidence="4" type="primary">PPE29</name>
    <name evidence="4" type="ORF">MSEO_43250</name>
</gene>
<evidence type="ECO:0000259" key="3">
    <source>
        <dbReference type="Pfam" id="PF00823"/>
    </source>
</evidence>
<name>A0A7I7P4N2_9MYCO</name>
<evidence type="ECO:0000313" key="4">
    <source>
        <dbReference type="EMBL" id="BBY03826.1"/>
    </source>
</evidence>
<dbReference type="FunFam" id="1.20.1260.20:FF:000001">
    <property type="entry name" value="PPE family protein PPE41"/>
    <property type="match status" value="1"/>
</dbReference>
<keyword evidence="5" id="KW-1185">Reference proteome</keyword>
<proteinExistence type="inferred from homology"/>
<protein>
    <submittedName>
        <fullName evidence="4">Ribulose-phosphate 3-epimerase</fullName>
    </submittedName>
</protein>
<dbReference type="RefSeq" id="WP_179961865.1">
    <property type="nucleotide sequence ID" value="NZ_AP022582.1"/>
</dbReference>
<feature type="region of interest" description="Disordered" evidence="2">
    <location>
        <begin position="164"/>
        <end position="193"/>
    </location>
</feature>
<organism evidence="4 5">
    <name type="scientific">Mycobacterium seoulense</name>
    <dbReference type="NCBI Taxonomy" id="386911"/>
    <lineage>
        <taxon>Bacteria</taxon>
        <taxon>Bacillati</taxon>
        <taxon>Actinomycetota</taxon>
        <taxon>Actinomycetes</taxon>
        <taxon>Mycobacteriales</taxon>
        <taxon>Mycobacteriaceae</taxon>
        <taxon>Mycobacterium</taxon>
    </lineage>
</organism>
<dbReference type="PANTHER" id="PTHR46766">
    <property type="entry name" value="GLUTAMINE-RICH PROTEIN 2"/>
    <property type="match status" value="1"/>
</dbReference>
<reference evidence="4 5" key="1">
    <citation type="journal article" date="2019" name="Emerg. Microbes Infect.">
        <title>Comprehensive subspecies identification of 175 nontuberculous mycobacteria species based on 7547 genomic profiles.</title>
        <authorList>
            <person name="Matsumoto Y."/>
            <person name="Kinjo T."/>
            <person name="Motooka D."/>
            <person name="Nabeya D."/>
            <person name="Jung N."/>
            <person name="Uechi K."/>
            <person name="Horii T."/>
            <person name="Iida T."/>
            <person name="Fujita J."/>
            <person name="Nakamura S."/>
        </authorList>
    </citation>
    <scope>NUCLEOTIDE SEQUENCE [LARGE SCALE GENOMIC DNA]</scope>
    <source>
        <strain evidence="4 5">JCM 16018</strain>
    </source>
</reference>
<sequence>MDFGLLPPEVNSGLMYAGPGSGPLLAAAAAWNAVAAELESTAAGYSSQLADLTGLAWFGPSSMAMSGAAAPYAAWLQAAAAQAGVTAMQAYAAAAAYAAAFAMTVPPPVIAANRAQLMALIATNFFGQNGPAIAVTEAQYFEMWAQDAATMYVYAADSATASTMTSFNEPPQTTNPAGQDAQAQSMAQTAANTTSARTQSLTQMTQTLATQQANLVDPPLPSGSTANIAPGGATISPGVTFTATPGNPVVFTQLPGSAASFNFSTPGSVTTPSGVTVPIGTGVLSFGPGTWTITSGTVTQINGVNAAVTIPSGAVTAGSAGAEVTINAGTGLVTAINAGTVITGPVTATPYVFPVAPVVATPSGAIGAVPAAGVVTSAPGLAGTAGIQPQLNVDALLDALSAAAE</sequence>
<dbReference type="SUPFAM" id="SSF140459">
    <property type="entry name" value="PE/PPE dimer-like"/>
    <property type="match status" value="1"/>
</dbReference>
<evidence type="ECO:0000256" key="2">
    <source>
        <dbReference type="SAM" id="MobiDB-lite"/>
    </source>
</evidence>
<comment type="similarity">
    <text evidence="1">Belongs to the mycobacterial PPE family.</text>
</comment>
<dbReference type="InterPro" id="IPR038332">
    <property type="entry name" value="PPE_sf"/>
</dbReference>
<dbReference type="AlphaFoldDB" id="A0A7I7P4N2"/>
<dbReference type="Pfam" id="PF00823">
    <property type="entry name" value="PPE"/>
    <property type="match status" value="1"/>
</dbReference>